<evidence type="ECO:0000313" key="3">
    <source>
        <dbReference type="Proteomes" id="UP000319210"/>
    </source>
</evidence>
<dbReference type="Proteomes" id="UP000319210">
    <property type="component" value="Unassembled WGS sequence"/>
</dbReference>
<sequence length="89" mass="9364">MRDTGGTGSAREAAADGCAGSPDGVRQPPLPGSEPREGRRVLCRMCGNPLRDRVSRVWGLGPDCRHKLAVRTAPAPPGRPVDQEPLPGL</sequence>
<evidence type="ECO:0000256" key="1">
    <source>
        <dbReference type="SAM" id="MobiDB-lite"/>
    </source>
</evidence>
<dbReference type="EMBL" id="BJMM01000003">
    <property type="protein sequence ID" value="GEB48205.1"/>
    <property type="molecule type" value="Genomic_DNA"/>
</dbReference>
<dbReference type="AlphaFoldDB" id="A0A4Y3QSB2"/>
<accession>A0A4Y3QSB2</accession>
<gene>
    <name evidence="2" type="ORF">SCA03_07560</name>
</gene>
<comment type="caution">
    <text evidence="2">The sequence shown here is derived from an EMBL/GenBank/DDBJ whole genome shotgun (WGS) entry which is preliminary data.</text>
</comment>
<proteinExistence type="predicted"/>
<feature type="region of interest" description="Disordered" evidence="1">
    <location>
        <begin position="1"/>
        <end position="39"/>
    </location>
</feature>
<dbReference type="InterPro" id="IPR046053">
    <property type="entry name" value="DUF6011"/>
</dbReference>
<dbReference type="Pfam" id="PF19474">
    <property type="entry name" value="DUF6011"/>
    <property type="match status" value="1"/>
</dbReference>
<protein>
    <submittedName>
        <fullName evidence="2">Uncharacterized protein</fullName>
    </submittedName>
</protein>
<feature type="region of interest" description="Disordered" evidence="1">
    <location>
        <begin position="70"/>
        <end position="89"/>
    </location>
</feature>
<reference evidence="2 3" key="1">
    <citation type="submission" date="2019-06" db="EMBL/GenBank/DDBJ databases">
        <title>Whole genome shotgun sequence of Streptomyces cacaoi subsp. cacaoi NBRC 12748.</title>
        <authorList>
            <person name="Hosoyama A."/>
            <person name="Uohara A."/>
            <person name="Ohji S."/>
            <person name="Ichikawa N."/>
        </authorList>
    </citation>
    <scope>NUCLEOTIDE SEQUENCE [LARGE SCALE GENOMIC DNA]</scope>
    <source>
        <strain evidence="2 3">NBRC 12748</strain>
    </source>
</reference>
<organism evidence="2 3">
    <name type="scientific">Streptomyces cacaoi</name>
    <dbReference type="NCBI Taxonomy" id="1898"/>
    <lineage>
        <taxon>Bacteria</taxon>
        <taxon>Bacillati</taxon>
        <taxon>Actinomycetota</taxon>
        <taxon>Actinomycetes</taxon>
        <taxon>Kitasatosporales</taxon>
        <taxon>Streptomycetaceae</taxon>
        <taxon>Streptomyces</taxon>
    </lineage>
</organism>
<evidence type="ECO:0000313" key="2">
    <source>
        <dbReference type="EMBL" id="GEB48205.1"/>
    </source>
</evidence>
<name>A0A4Y3QSB2_STRCI</name>
<keyword evidence="3" id="KW-1185">Reference proteome</keyword>